<feature type="transmembrane region" description="Helical" evidence="1">
    <location>
        <begin position="31"/>
        <end position="50"/>
    </location>
</feature>
<dbReference type="EMBL" id="JADLQN010000001">
    <property type="protein sequence ID" value="MBF6354398.1"/>
    <property type="molecule type" value="Genomic_DNA"/>
</dbReference>
<evidence type="ECO:0008006" key="4">
    <source>
        <dbReference type="Google" id="ProtNLM"/>
    </source>
</evidence>
<keyword evidence="1" id="KW-1133">Transmembrane helix</keyword>
<dbReference type="Proteomes" id="UP000707731">
    <property type="component" value="Unassembled WGS sequence"/>
</dbReference>
<evidence type="ECO:0000313" key="3">
    <source>
        <dbReference type="Proteomes" id="UP000707731"/>
    </source>
</evidence>
<proteinExistence type="predicted"/>
<reference evidence="2 3" key="1">
    <citation type="submission" date="2020-10" db="EMBL/GenBank/DDBJ databases">
        <title>Identification of Nocardia species via Next-generation sequencing and recognition of intraspecies genetic diversity.</title>
        <authorList>
            <person name="Li P."/>
            <person name="Li P."/>
            <person name="Lu B."/>
        </authorList>
    </citation>
    <scope>NUCLEOTIDE SEQUENCE [LARGE SCALE GENOMIC DNA]</scope>
    <source>
        <strain evidence="2 3">BJ06-0143</strain>
    </source>
</reference>
<evidence type="ECO:0000313" key="2">
    <source>
        <dbReference type="EMBL" id="MBF6354398.1"/>
    </source>
</evidence>
<dbReference type="RefSeq" id="WP_195001169.1">
    <property type="nucleotide sequence ID" value="NZ_JADLQN010000001.1"/>
</dbReference>
<evidence type="ECO:0000256" key="1">
    <source>
        <dbReference type="SAM" id="Phobius"/>
    </source>
</evidence>
<gene>
    <name evidence="2" type="ORF">IU449_07560</name>
</gene>
<feature type="transmembrane region" description="Helical" evidence="1">
    <location>
        <begin position="56"/>
        <end position="74"/>
    </location>
</feature>
<name>A0ABS0D7D8_9NOCA</name>
<comment type="caution">
    <text evidence="2">The sequence shown here is derived from an EMBL/GenBank/DDBJ whole genome shotgun (WGS) entry which is preliminary data.</text>
</comment>
<keyword evidence="3" id="KW-1185">Reference proteome</keyword>
<organism evidence="2 3">
    <name type="scientific">Nocardia higoensis</name>
    <dbReference type="NCBI Taxonomy" id="228599"/>
    <lineage>
        <taxon>Bacteria</taxon>
        <taxon>Bacillati</taxon>
        <taxon>Actinomycetota</taxon>
        <taxon>Actinomycetes</taxon>
        <taxon>Mycobacteriales</taxon>
        <taxon>Nocardiaceae</taxon>
        <taxon>Nocardia</taxon>
    </lineage>
</organism>
<keyword evidence="1" id="KW-0472">Membrane</keyword>
<sequence length="215" mass="23040">MDPNADRPVTQQRVGLDLVAPETYTPMLRRLALAAVGIGVGAGFLAAIFVSWPVALAVGVVVGVPTMFSALALGRRRIWLIGATVHARRFLGEQRIEVASADRVELIVYPGRLSRVALRLTGGGHIQVVPLAMYTDSGSGRELHLLGLRKLADALATGSSATSVAVSDLLVRQLRAEARDAGLEERPLYRAARTARAKDYVSPIVLTDREVAELL</sequence>
<accession>A0ABS0D7D8</accession>
<keyword evidence="1" id="KW-0812">Transmembrane</keyword>
<protein>
    <recommendedName>
        <fullName evidence="4">Integral membrane protein</fullName>
    </recommendedName>
</protein>